<proteinExistence type="predicted"/>
<reference evidence="2 3" key="1">
    <citation type="submission" date="2023-06" db="EMBL/GenBank/DDBJ databases">
        <title>Parasedimentitalea psychrophila sp. nov., a psychrophilic bacterium isolated from deep-sea sediment.</title>
        <authorList>
            <person name="Li A."/>
        </authorList>
    </citation>
    <scope>NUCLEOTIDE SEQUENCE [LARGE SCALE GENOMIC DNA]</scope>
    <source>
        <strain evidence="2 3">QS115</strain>
    </source>
</reference>
<keyword evidence="3" id="KW-1185">Reference proteome</keyword>
<evidence type="ECO:0000313" key="2">
    <source>
        <dbReference type="EMBL" id="WIY25221.1"/>
    </source>
</evidence>
<dbReference type="Proteomes" id="UP001238334">
    <property type="component" value="Chromosome"/>
</dbReference>
<dbReference type="AlphaFoldDB" id="A0A9Y2L042"/>
<keyword evidence="1" id="KW-1133">Transmembrane helix</keyword>
<dbReference type="RefSeq" id="WP_270920271.1">
    <property type="nucleotide sequence ID" value="NZ_CP127247.1"/>
</dbReference>
<feature type="transmembrane region" description="Helical" evidence="1">
    <location>
        <begin position="26"/>
        <end position="50"/>
    </location>
</feature>
<keyword evidence="1" id="KW-0812">Transmembrane</keyword>
<dbReference type="EMBL" id="CP127247">
    <property type="protein sequence ID" value="WIY25221.1"/>
    <property type="molecule type" value="Genomic_DNA"/>
</dbReference>
<evidence type="ECO:0000313" key="3">
    <source>
        <dbReference type="Proteomes" id="UP001238334"/>
    </source>
</evidence>
<accession>A0A9Y2L042</accession>
<sequence length="51" mass="5519">MLVNETMKNQYKIMGLSAPAPRMTRAAAFLLATALSVPVFILLNGIAWLLG</sequence>
<evidence type="ECO:0000256" key="1">
    <source>
        <dbReference type="SAM" id="Phobius"/>
    </source>
</evidence>
<gene>
    <name evidence="2" type="ORF">QPJ95_22520</name>
</gene>
<protein>
    <submittedName>
        <fullName evidence="2">Uncharacterized protein</fullName>
    </submittedName>
</protein>
<organism evidence="2 3">
    <name type="scientific">Parasedimentitalea psychrophila</name>
    <dbReference type="NCBI Taxonomy" id="2997337"/>
    <lineage>
        <taxon>Bacteria</taxon>
        <taxon>Pseudomonadati</taxon>
        <taxon>Pseudomonadota</taxon>
        <taxon>Alphaproteobacteria</taxon>
        <taxon>Rhodobacterales</taxon>
        <taxon>Paracoccaceae</taxon>
        <taxon>Parasedimentitalea</taxon>
    </lineage>
</organism>
<keyword evidence="1" id="KW-0472">Membrane</keyword>
<dbReference type="KEGG" id="ppso:QPJ95_22520"/>
<name>A0A9Y2L042_9RHOB</name>